<dbReference type="AlphaFoldDB" id="N1QAL1"/>
<feature type="binding site" evidence="1">
    <location>
        <position position="206"/>
    </location>
    <ligand>
        <name>substrate</name>
    </ligand>
</feature>
<evidence type="ECO:0000256" key="1">
    <source>
        <dbReference type="PIRSR" id="PIRSR632852-1"/>
    </source>
</evidence>
<feature type="binding site" evidence="1">
    <location>
        <position position="285"/>
    </location>
    <ligand>
        <name>2-oxoglutarate</name>
        <dbReference type="ChEBI" id="CHEBI:16810"/>
    </ligand>
</feature>
<feature type="binding site" evidence="1">
    <location>
        <position position="267"/>
    </location>
    <ligand>
        <name>2-oxoglutarate</name>
        <dbReference type="ChEBI" id="CHEBI:16810"/>
    </ligand>
</feature>
<feature type="compositionally biased region" description="Polar residues" evidence="2">
    <location>
        <begin position="26"/>
        <end position="40"/>
    </location>
</feature>
<dbReference type="STRING" id="383855.N1QAL1"/>
<evidence type="ECO:0000256" key="2">
    <source>
        <dbReference type="SAM" id="MobiDB-lite"/>
    </source>
</evidence>
<accession>N1QAL1</accession>
<dbReference type="Pfam" id="PF13532">
    <property type="entry name" value="2OG-FeII_Oxy_2"/>
    <property type="match status" value="1"/>
</dbReference>
<keyword evidence="5" id="KW-1185">Reference proteome</keyword>
<name>N1QAL1_PSEFD</name>
<dbReference type="VEuPathDB" id="FungiDB:MYCFIDRAFT_29190"/>
<dbReference type="HOGENOM" id="CLU_048788_0_0_1"/>
<dbReference type="PANTHER" id="PTHR31573">
    <property type="entry name" value="ALPHA-KETOGLUTARATE-DEPENDENT DIOXYGENASE ALKB HOMOLOG 2"/>
    <property type="match status" value="1"/>
</dbReference>
<feature type="binding site" evidence="1">
    <location>
        <position position="287"/>
    </location>
    <ligand>
        <name>2-oxoglutarate</name>
        <dbReference type="ChEBI" id="CHEBI:16810"/>
    </ligand>
</feature>
<dbReference type="Proteomes" id="UP000016932">
    <property type="component" value="Unassembled WGS sequence"/>
</dbReference>
<dbReference type="OrthoDB" id="545910at2759"/>
<dbReference type="PANTHER" id="PTHR31573:SF1">
    <property type="entry name" value="DNA OXIDATIVE DEMETHYLASE ALKBH2"/>
    <property type="match status" value="1"/>
</dbReference>
<protein>
    <recommendedName>
        <fullName evidence="3">Fe2OG dioxygenase domain-containing protein</fullName>
    </recommendedName>
</protein>
<dbReference type="EMBL" id="KB446555">
    <property type="protein sequence ID" value="EME88012.1"/>
    <property type="molecule type" value="Genomic_DNA"/>
</dbReference>
<evidence type="ECO:0000313" key="5">
    <source>
        <dbReference type="Proteomes" id="UP000016932"/>
    </source>
</evidence>
<dbReference type="GO" id="GO:0035516">
    <property type="term" value="F:broad specificity oxidative DNA demethylase activity"/>
    <property type="evidence" value="ECO:0007669"/>
    <property type="project" value="TreeGrafter"/>
</dbReference>
<dbReference type="GO" id="GO:0008198">
    <property type="term" value="F:ferrous iron binding"/>
    <property type="evidence" value="ECO:0007669"/>
    <property type="project" value="TreeGrafter"/>
</dbReference>
<dbReference type="GO" id="GO:0006307">
    <property type="term" value="P:DNA alkylation repair"/>
    <property type="evidence" value="ECO:0007669"/>
    <property type="project" value="TreeGrafter"/>
</dbReference>
<dbReference type="InterPro" id="IPR027450">
    <property type="entry name" value="AlkB-like"/>
</dbReference>
<gene>
    <name evidence="4" type="ORF">MYCFIDRAFT_29190</name>
</gene>
<evidence type="ECO:0000313" key="4">
    <source>
        <dbReference type="EMBL" id="EME88012.1"/>
    </source>
</evidence>
<feature type="binding site" evidence="1">
    <location>
        <position position="193"/>
    </location>
    <ligand>
        <name>2-oxoglutarate</name>
        <dbReference type="ChEBI" id="CHEBI:16810"/>
    </ligand>
</feature>
<reference evidence="4 5" key="1">
    <citation type="journal article" date="2012" name="PLoS Pathog.">
        <title>Diverse lifestyles and strategies of plant pathogenesis encoded in the genomes of eighteen Dothideomycetes fungi.</title>
        <authorList>
            <person name="Ohm R.A."/>
            <person name="Feau N."/>
            <person name="Henrissat B."/>
            <person name="Schoch C.L."/>
            <person name="Horwitz B.A."/>
            <person name="Barry K.W."/>
            <person name="Condon B.J."/>
            <person name="Copeland A.C."/>
            <person name="Dhillon B."/>
            <person name="Glaser F."/>
            <person name="Hesse C.N."/>
            <person name="Kosti I."/>
            <person name="LaButti K."/>
            <person name="Lindquist E.A."/>
            <person name="Lucas S."/>
            <person name="Salamov A.A."/>
            <person name="Bradshaw R.E."/>
            <person name="Ciuffetti L."/>
            <person name="Hamelin R.C."/>
            <person name="Kema G.H.J."/>
            <person name="Lawrence C."/>
            <person name="Scott J.A."/>
            <person name="Spatafora J.W."/>
            <person name="Turgeon B.G."/>
            <person name="de Wit P.J.G.M."/>
            <person name="Zhong S."/>
            <person name="Goodwin S.B."/>
            <person name="Grigoriev I.V."/>
        </authorList>
    </citation>
    <scope>NUCLEOTIDE SEQUENCE [LARGE SCALE GENOMIC DNA]</scope>
    <source>
        <strain evidence="4 5">CIRAD86</strain>
    </source>
</reference>
<dbReference type="SUPFAM" id="SSF51197">
    <property type="entry name" value="Clavaminate synthase-like"/>
    <property type="match status" value="1"/>
</dbReference>
<dbReference type="Gene3D" id="2.60.120.590">
    <property type="entry name" value="Alpha-ketoglutarate-dependent dioxygenase AlkB-like"/>
    <property type="match status" value="1"/>
</dbReference>
<feature type="domain" description="Fe2OG dioxygenase" evidence="3">
    <location>
        <begin position="184"/>
        <end position="290"/>
    </location>
</feature>
<sequence>MSKRLRTLENFFSPPPVKRAKAENAGRNSGQGQHDPTPQEYSKHLTYPFSVPGLPASLRDALNFAPAEEGRPINDQPDLDLVYYQPYIPKEVQRDLFQFLRDELFFYRVKYTIKRGPVDTQINTPRYTTVFGIDETARFNQNGVPVDALTSKVLPRTAYKCQPRPIPDCLDVLRQLTENATGCKFNFSLVNYYASGDDSISYHSDDERFLGVDPAIASFSLGAKRDFLMKHKPTPAKDDSESTPMKLPLASGDMILMRGKTQSNWLHSIPKRKGGDADKGRINITFRRAMVKGGTENYYRYNVGDGEAYKWDNVNREMSVWKPS</sequence>
<dbReference type="InterPro" id="IPR032852">
    <property type="entry name" value="ALKBH2"/>
</dbReference>
<feature type="binding site" evidence="1">
    <location>
        <position position="191"/>
    </location>
    <ligand>
        <name>2-oxoglutarate</name>
        <dbReference type="ChEBI" id="CHEBI:16810"/>
    </ligand>
</feature>
<dbReference type="KEGG" id="pfj:MYCFIDRAFT_29190"/>
<dbReference type="InterPro" id="IPR037151">
    <property type="entry name" value="AlkB-like_sf"/>
</dbReference>
<dbReference type="GeneID" id="19338676"/>
<organism evidence="4 5">
    <name type="scientific">Pseudocercospora fijiensis (strain CIRAD86)</name>
    <name type="common">Black leaf streak disease fungus</name>
    <name type="synonym">Mycosphaerella fijiensis</name>
    <dbReference type="NCBI Taxonomy" id="383855"/>
    <lineage>
        <taxon>Eukaryota</taxon>
        <taxon>Fungi</taxon>
        <taxon>Dikarya</taxon>
        <taxon>Ascomycota</taxon>
        <taxon>Pezizomycotina</taxon>
        <taxon>Dothideomycetes</taxon>
        <taxon>Dothideomycetidae</taxon>
        <taxon>Mycosphaerellales</taxon>
        <taxon>Mycosphaerellaceae</taxon>
        <taxon>Pseudocercospora</taxon>
    </lineage>
</organism>
<feature type="binding site" evidence="1">
    <location>
        <position position="203"/>
    </location>
    <ligand>
        <name>2-oxoglutarate</name>
        <dbReference type="ChEBI" id="CHEBI:16810"/>
    </ligand>
</feature>
<dbReference type="RefSeq" id="XP_007919908.1">
    <property type="nucleotide sequence ID" value="XM_007921717.1"/>
</dbReference>
<dbReference type="InterPro" id="IPR005123">
    <property type="entry name" value="Oxoglu/Fe-dep_dioxygenase_dom"/>
</dbReference>
<evidence type="ECO:0000259" key="3">
    <source>
        <dbReference type="PROSITE" id="PS51471"/>
    </source>
</evidence>
<dbReference type="PROSITE" id="PS51471">
    <property type="entry name" value="FE2OG_OXY"/>
    <property type="match status" value="1"/>
</dbReference>
<proteinExistence type="predicted"/>
<feature type="region of interest" description="Disordered" evidence="2">
    <location>
        <begin position="1"/>
        <end position="45"/>
    </location>
</feature>
<feature type="binding site" evidence="1">
    <location>
        <position position="281"/>
    </location>
    <ligand>
        <name>2-oxoglutarate</name>
        <dbReference type="ChEBI" id="CHEBI:16810"/>
    </ligand>
</feature>
<dbReference type="GO" id="GO:0051747">
    <property type="term" value="F:cytosine C-5 DNA demethylase activity"/>
    <property type="evidence" value="ECO:0007669"/>
    <property type="project" value="TreeGrafter"/>
</dbReference>
<dbReference type="eggNOG" id="ENOG502R3Q4">
    <property type="taxonomic scope" value="Eukaryota"/>
</dbReference>